<dbReference type="SUPFAM" id="SSF49599">
    <property type="entry name" value="TRAF domain-like"/>
    <property type="match status" value="2"/>
</dbReference>
<protein>
    <recommendedName>
        <fullName evidence="1">MATH domain-containing protein</fullName>
    </recommendedName>
</protein>
<feature type="domain" description="MATH" evidence="1">
    <location>
        <begin position="21"/>
        <end position="152"/>
    </location>
</feature>
<dbReference type="AlphaFoldDB" id="A0AA88W0Z7"/>
<dbReference type="CDD" id="cd00121">
    <property type="entry name" value="MATH"/>
    <property type="match status" value="2"/>
</dbReference>
<dbReference type="Proteomes" id="UP001188597">
    <property type="component" value="Unassembled WGS sequence"/>
</dbReference>
<comment type="caution">
    <text evidence="2">The sequence shown here is derived from an EMBL/GenBank/DDBJ whole genome shotgun (WGS) entry which is preliminary data.</text>
</comment>
<dbReference type="EMBL" id="JAVXUP010000971">
    <property type="protein sequence ID" value="KAK3017872.1"/>
    <property type="molecule type" value="Genomic_DNA"/>
</dbReference>
<evidence type="ECO:0000313" key="3">
    <source>
        <dbReference type="Proteomes" id="UP001188597"/>
    </source>
</evidence>
<dbReference type="SMART" id="SM00061">
    <property type="entry name" value="MATH"/>
    <property type="match status" value="2"/>
</dbReference>
<evidence type="ECO:0000259" key="1">
    <source>
        <dbReference type="PROSITE" id="PS50144"/>
    </source>
</evidence>
<dbReference type="InterPro" id="IPR002083">
    <property type="entry name" value="MATH/TRAF_dom"/>
</dbReference>
<dbReference type="InterPro" id="IPR008974">
    <property type="entry name" value="TRAF-like"/>
</dbReference>
<dbReference type="Pfam" id="PF22486">
    <property type="entry name" value="MATH_2"/>
    <property type="match status" value="2"/>
</dbReference>
<dbReference type="PROSITE" id="PS50144">
    <property type="entry name" value="MATH"/>
    <property type="match status" value="2"/>
</dbReference>
<dbReference type="PANTHER" id="PTHR46162:SF40">
    <property type="entry name" value="TRAF-LIKE FAMILY PROTEIN"/>
    <property type="match status" value="1"/>
</dbReference>
<gene>
    <name evidence="2" type="ORF">RJ639_004168</name>
</gene>
<evidence type="ECO:0000313" key="2">
    <source>
        <dbReference type="EMBL" id="KAK3017872.1"/>
    </source>
</evidence>
<name>A0AA88W0Z7_9ASTE</name>
<sequence>MIYMTNYNVPGPVSSLQNVPAAQYTIKIESFSLLRVMKKEKHVSGSFEACGYKWRLILYPNGRRDRGVTDHISLYLKMAEPRPWPTVTFFKMLVYDYRQQMFSAVPDASGTACRFDHIKSEGGYDRLLALETFTTSSRFLDDDDSCVLGVELHVAMDTRKGACLSVIKGPKDNTHTWLVPNFSHMDDDKENWSPEYKIGDHPLWLRLYVNGYGKSKGKSISLYLYLGKGAAISEGGKLYAEYKLRMKNHSGDRNKHWVKEDQHSFSPGTYSEGFEDFVALDKLERQGLIKDDCLEIEVEITFMAIVREF</sequence>
<dbReference type="Gene3D" id="2.60.210.10">
    <property type="entry name" value="Apoptosis, Tumor Necrosis Factor Receptor Associated Protein 2, Chain A"/>
    <property type="match status" value="2"/>
</dbReference>
<dbReference type="PANTHER" id="PTHR46162">
    <property type="entry name" value="TRAF-LIKE FAMILY PROTEIN"/>
    <property type="match status" value="1"/>
</dbReference>
<proteinExistence type="predicted"/>
<reference evidence="2" key="1">
    <citation type="submission" date="2022-12" db="EMBL/GenBank/DDBJ databases">
        <title>Draft genome assemblies for two species of Escallonia (Escalloniales).</title>
        <authorList>
            <person name="Chanderbali A."/>
            <person name="Dervinis C."/>
            <person name="Anghel I."/>
            <person name="Soltis D."/>
            <person name="Soltis P."/>
            <person name="Zapata F."/>
        </authorList>
    </citation>
    <scope>NUCLEOTIDE SEQUENCE</scope>
    <source>
        <strain evidence="2">UCBG64.0493</strain>
        <tissue evidence="2">Leaf</tissue>
    </source>
</reference>
<keyword evidence="3" id="KW-1185">Reference proteome</keyword>
<accession>A0AA88W0Z7</accession>
<feature type="domain" description="MATH" evidence="1">
    <location>
        <begin position="172"/>
        <end position="300"/>
    </location>
</feature>
<organism evidence="2 3">
    <name type="scientific">Escallonia herrerae</name>
    <dbReference type="NCBI Taxonomy" id="1293975"/>
    <lineage>
        <taxon>Eukaryota</taxon>
        <taxon>Viridiplantae</taxon>
        <taxon>Streptophyta</taxon>
        <taxon>Embryophyta</taxon>
        <taxon>Tracheophyta</taxon>
        <taxon>Spermatophyta</taxon>
        <taxon>Magnoliopsida</taxon>
        <taxon>eudicotyledons</taxon>
        <taxon>Gunneridae</taxon>
        <taxon>Pentapetalae</taxon>
        <taxon>asterids</taxon>
        <taxon>campanulids</taxon>
        <taxon>Escalloniales</taxon>
        <taxon>Escalloniaceae</taxon>
        <taxon>Escallonia</taxon>
    </lineage>
</organism>